<evidence type="ECO:0000313" key="4">
    <source>
        <dbReference type="Proteomes" id="UP001225316"/>
    </source>
</evidence>
<feature type="transmembrane region" description="Helical" evidence="1">
    <location>
        <begin position="144"/>
        <end position="164"/>
    </location>
</feature>
<feature type="transmembrane region" description="Helical" evidence="1">
    <location>
        <begin position="200"/>
        <end position="218"/>
    </location>
</feature>
<proteinExistence type="predicted"/>
<evidence type="ECO:0000313" key="3">
    <source>
        <dbReference type="EMBL" id="MDQ8208830.1"/>
    </source>
</evidence>
<dbReference type="Proteomes" id="UP001225316">
    <property type="component" value="Unassembled WGS sequence"/>
</dbReference>
<dbReference type="InterPro" id="IPR032816">
    <property type="entry name" value="VTT_dom"/>
</dbReference>
<accession>A0ABU1AXE7</accession>
<name>A0ABU1AXE7_9BACT</name>
<feature type="domain" description="VTT" evidence="2">
    <location>
        <begin position="72"/>
        <end position="190"/>
    </location>
</feature>
<evidence type="ECO:0000259" key="2">
    <source>
        <dbReference type="Pfam" id="PF09335"/>
    </source>
</evidence>
<protein>
    <submittedName>
        <fullName evidence="3">VTT domain-containing protein</fullName>
    </submittedName>
</protein>
<dbReference type="Pfam" id="PF09335">
    <property type="entry name" value="VTT_dom"/>
    <property type="match status" value="1"/>
</dbReference>
<keyword evidence="1" id="KW-0472">Membrane</keyword>
<comment type="caution">
    <text evidence="3">The sequence shown here is derived from an EMBL/GenBank/DDBJ whole genome shotgun (WGS) entry which is preliminary data.</text>
</comment>
<keyword evidence="1" id="KW-0812">Transmembrane</keyword>
<keyword evidence="4" id="KW-1185">Reference proteome</keyword>
<feature type="transmembrane region" description="Helical" evidence="1">
    <location>
        <begin position="15"/>
        <end position="33"/>
    </location>
</feature>
<dbReference type="EMBL" id="JARXHW010000042">
    <property type="protein sequence ID" value="MDQ8208830.1"/>
    <property type="molecule type" value="Genomic_DNA"/>
</dbReference>
<evidence type="ECO:0000256" key="1">
    <source>
        <dbReference type="SAM" id="Phobius"/>
    </source>
</evidence>
<feature type="transmembrane region" description="Helical" evidence="1">
    <location>
        <begin position="91"/>
        <end position="113"/>
    </location>
</feature>
<feature type="transmembrane region" description="Helical" evidence="1">
    <location>
        <begin position="58"/>
        <end position="84"/>
    </location>
</feature>
<organism evidence="3 4">
    <name type="scientific">Thalassobacterium maritimum</name>
    <dbReference type="NCBI Taxonomy" id="3041265"/>
    <lineage>
        <taxon>Bacteria</taxon>
        <taxon>Pseudomonadati</taxon>
        <taxon>Verrucomicrobiota</taxon>
        <taxon>Opitutia</taxon>
        <taxon>Puniceicoccales</taxon>
        <taxon>Coraliomargaritaceae</taxon>
        <taxon>Thalassobacterium</taxon>
    </lineage>
</organism>
<sequence length="227" mass="25121">MANPSEHTRRLRRNLALLLIPAAFSALAVYLLWHSHPDREYWLDLLQQGRDFLEANPWALIALLATMPGIGFPISPVLILFGIVLAPEYGLLVTLALAIGAQSLCTTWTYALAAGPLRELLTRYVLRHRELPEMSESNAVRLGFIMRLTPGIPYALQNIVLGILGMRLRPYLLVSIPTTSIWTVGFVVTGGAIFKGQIGWAITGIAVLIVLVLATRMWNRKNSANVE</sequence>
<reference evidence="3 4" key="1">
    <citation type="submission" date="2023-04" db="EMBL/GenBank/DDBJ databases">
        <title>A novel bacteria isolated from coastal sediment.</title>
        <authorList>
            <person name="Liu X.-J."/>
            <person name="Du Z.-J."/>
        </authorList>
    </citation>
    <scope>NUCLEOTIDE SEQUENCE [LARGE SCALE GENOMIC DNA]</scope>
    <source>
        <strain evidence="3 4">SDUM461003</strain>
    </source>
</reference>
<keyword evidence="1" id="KW-1133">Transmembrane helix</keyword>
<gene>
    <name evidence="3" type="ORF">QEH52_14985</name>
</gene>
<feature type="transmembrane region" description="Helical" evidence="1">
    <location>
        <begin position="171"/>
        <end position="194"/>
    </location>
</feature>